<dbReference type="Ensembl" id="ENSEEET00000054553.1">
    <property type="protein sequence ID" value="ENSEEEP00000061107.1"/>
    <property type="gene ID" value="ENSEEEG00000003686.2"/>
</dbReference>
<dbReference type="PANTHER" id="PTHR10559:SF18">
    <property type="entry name" value="TRANSCOBALAMIN II"/>
    <property type="match status" value="1"/>
</dbReference>
<dbReference type="GeneTree" id="ENSGT00390000014712"/>
<organism evidence="3 4">
    <name type="scientific">Electrophorus electricus</name>
    <name type="common">Electric eel</name>
    <name type="synonym">Gymnotus electricus</name>
    <dbReference type="NCBI Taxonomy" id="8005"/>
    <lineage>
        <taxon>Eukaryota</taxon>
        <taxon>Metazoa</taxon>
        <taxon>Chordata</taxon>
        <taxon>Craniata</taxon>
        <taxon>Vertebrata</taxon>
        <taxon>Euteleostomi</taxon>
        <taxon>Actinopterygii</taxon>
        <taxon>Neopterygii</taxon>
        <taxon>Teleostei</taxon>
        <taxon>Ostariophysi</taxon>
        <taxon>Gymnotiformes</taxon>
        <taxon>Gymnotoidei</taxon>
        <taxon>Gymnotidae</taxon>
        <taxon>Electrophorus</taxon>
    </lineage>
</organism>
<keyword evidence="1" id="KW-0732">Signal</keyword>
<protein>
    <recommendedName>
        <fullName evidence="2">Transcobalamin-like C-terminal domain-containing protein</fullName>
    </recommendedName>
</protein>
<dbReference type="InterPro" id="IPR051588">
    <property type="entry name" value="Cobalamin_Transport"/>
</dbReference>
<reference evidence="3" key="3">
    <citation type="submission" date="2025-09" db="UniProtKB">
        <authorList>
            <consortium name="Ensembl"/>
        </authorList>
    </citation>
    <scope>IDENTIFICATION</scope>
</reference>
<dbReference type="AlphaFoldDB" id="A0AAY5EWL3"/>
<dbReference type="GO" id="GO:0031419">
    <property type="term" value="F:cobalamin binding"/>
    <property type="evidence" value="ECO:0007669"/>
    <property type="project" value="TreeGrafter"/>
</dbReference>
<dbReference type="Gene3D" id="2.170.130.30">
    <property type="match status" value="1"/>
</dbReference>
<evidence type="ECO:0000256" key="1">
    <source>
        <dbReference type="SAM" id="SignalP"/>
    </source>
</evidence>
<dbReference type="InterPro" id="IPR027954">
    <property type="entry name" value="Transcobalamin-like_C"/>
</dbReference>
<accession>A0AAY5EWL3</accession>
<dbReference type="PANTHER" id="PTHR10559">
    <property type="entry name" value="TRANSCOBALAMIN-1/GASTRIC INTRINSIC FACTOR"/>
    <property type="match status" value="1"/>
</dbReference>
<feature type="chain" id="PRO_5044348621" description="Transcobalamin-like C-terminal domain-containing protein" evidence="1">
    <location>
        <begin position="19"/>
        <end position="144"/>
    </location>
</feature>
<dbReference type="GO" id="GO:0005615">
    <property type="term" value="C:extracellular space"/>
    <property type="evidence" value="ECO:0007669"/>
    <property type="project" value="TreeGrafter"/>
</dbReference>
<proteinExistence type="predicted"/>
<evidence type="ECO:0000313" key="3">
    <source>
        <dbReference type="Ensembl" id="ENSEEEP00000061107.1"/>
    </source>
</evidence>
<reference evidence="3" key="2">
    <citation type="submission" date="2025-08" db="UniProtKB">
        <authorList>
            <consortium name="Ensembl"/>
        </authorList>
    </citation>
    <scope>IDENTIFICATION</scope>
</reference>
<dbReference type="GO" id="GO:0015889">
    <property type="term" value="P:cobalamin transport"/>
    <property type="evidence" value="ECO:0007669"/>
    <property type="project" value="TreeGrafter"/>
</dbReference>
<name>A0AAY5EWL3_ELEEL</name>
<evidence type="ECO:0000313" key="4">
    <source>
        <dbReference type="Proteomes" id="UP000314983"/>
    </source>
</evidence>
<feature type="signal peptide" evidence="1">
    <location>
        <begin position="1"/>
        <end position="18"/>
    </location>
</feature>
<keyword evidence="4" id="KW-1185">Reference proteome</keyword>
<dbReference type="Pfam" id="PF14478">
    <property type="entry name" value="DUF4430"/>
    <property type="match status" value="1"/>
</dbReference>
<dbReference type="Proteomes" id="UP000314983">
    <property type="component" value="Chromosome 15"/>
</dbReference>
<reference evidence="3 4" key="1">
    <citation type="submission" date="2020-05" db="EMBL/GenBank/DDBJ databases">
        <title>Electrophorus electricus (electric eel) genome, fEleEle1, primary haplotype.</title>
        <authorList>
            <person name="Myers G."/>
            <person name="Meyer A."/>
            <person name="Fedrigo O."/>
            <person name="Formenti G."/>
            <person name="Rhie A."/>
            <person name="Tracey A."/>
            <person name="Sims Y."/>
            <person name="Jarvis E.D."/>
        </authorList>
    </citation>
    <scope>NUCLEOTIDE SEQUENCE [LARGE SCALE GENOMIC DNA]</scope>
</reference>
<evidence type="ECO:0000259" key="2">
    <source>
        <dbReference type="Pfam" id="PF14478"/>
    </source>
</evidence>
<sequence length="144" mass="16514">MVYRDLFLLSMPLLTCLSCPMVFPTDLEEDQITLIVFNSLINDTKNYITKIAHRGILLGAMRRLQKNHMLNFTVTEYPDYGPFLVSVNGLARNDTQKTYWEILDKLQNGTIIRPDVGVGCFIPNPNDTVILKFTTWKKKDVTTV</sequence>
<feature type="domain" description="Transcobalamin-like C-terminal" evidence="2">
    <location>
        <begin position="61"/>
        <end position="134"/>
    </location>
</feature>